<reference evidence="2 3" key="1">
    <citation type="submission" date="2018-07" db="EMBL/GenBank/DDBJ databases">
        <title>Chryseobacterium lacus sp. nov., isolated from lake water.</title>
        <authorList>
            <person name="Li C.-M."/>
        </authorList>
    </citation>
    <scope>NUCLEOTIDE SEQUENCE [LARGE SCALE GENOMIC DNA]</scope>
    <source>
        <strain evidence="2 3">YLOS41</strain>
    </source>
</reference>
<evidence type="ECO:0008006" key="4">
    <source>
        <dbReference type="Google" id="ProtNLM"/>
    </source>
</evidence>
<organism evidence="2 3">
    <name type="scientific">Chryseobacterium lacus</name>
    <dbReference type="NCBI Taxonomy" id="2058346"/>
    <lineage>
        <taxon>Bacteria</taxon>
        <taxon>Pseudomonadati</taxon>
        <taxon>Bacteroidota</taxon>
        <taxon>Flavobacteriia</taxon>
        <taxon>Flavobacteriales</taxon>
        <taxon>Weeksellaceae</taxon>
        <taxon>Chryseobacterium group</taxon>
        <taxon>Chryseobacterium</taxon>
    </lineage>
</organism>
<dbReference type="InterPro" id="IPR045607">
    <property type="entry name" value="DUF6452"/>
</dbReference>
<evidence type="ECO:0000256" key="1">
    <source>
        <dbReference type="SAM" id="SignalP"/>
    </source>
</evidence>
<dbReference type="AlphaFoldDB" id="A0A368N5T1"/>
<keyword evidence="3" id="KW-1185">Reference proteome</keyword>
<evidence type="ECO:0000313" key="2">
    <source>
        <dbReference type="EMBL" id="RCU44911.1"/>
    </source>
</evidence>
<dbReference type="Pfam" id="PF20050">
    <property type="entry name" value="DUF6452"/>
    <property type="match status" value="1"/>
</dbReference>
<comment type="caution">
    <text evidence="2">The sequence shown here is derived from an EMBL/GenBank/DDBJ whole genome shotgun (WGS) entry which is preliminary data.</text>
</comment>
<gene>
    <name evidence="2" type="ORF">DQ356_01485</name>
</gene>
<dbReference type="RefSeq" id="WP_114302680.1">
    <property type="nucleotide sequence ID" value="NZ_QPIE01000001.1"/>
</dbReference>
<sequence>MRTAVLFFAVFLFLFSCSTDDDICAGGEGTPRMKIKFKTYTTGKPKTMDSLFVSVDYGNGVVPVIERRTATDSVFVPLRVDDHGFTDLYISTSQQGIKSQIRVKYNDKTEYVSPACGIRKLYENVSSEIITVGPVPGIENAQNEIINENKTHLFLLF</sequence>
<protein>
    <recommendedName>
        <fullName evidence="4">Lipoprotein</fullName>
    </recommendedName>
</protein>
<accession>A0A368N5T1</accession>
<dbReference type="EMBL" id="QPIE01000001">
    <property type="protein sequence ID" value="RCU44911.1"/>
    <property type="molecule type" value="Genomic_DNA"/>
</dbReference>
<dbReference type="Proteomes" id="UP000252172">
    <property type="component" value="Unassembled WGS sequence"/>
</dbReference>
<feature type="chain" id="PRO_5016900531" description="Lipoprotein" evidence="1">
    <location>
        <begin position="22"/>
        <end position="157"/>
    </location>
</feature>
<evidence type="ECO:0000313" key="3">
    <source>
        <dbReference type="Proteomes" id="UP000252172"/>
    </source>
</evidence>
<keyword evidence="1" id="KW-0732">Signal</keyword>
<proteinExistence type="predicted"/>
<feature type="signal peptide" evidence="1">
    <location>
        <begin position="1"/>
        <end position="21"/>
    </location>
</feature>
<dbReference type="OrthoDB" id="663527at2"/>
<name>A0A368N5T1_9FLAO</name>
<dbReference type="PROSITE" id="PS51257">
    <property type="entry name" value="PROKAR_LIPOPROTEIN"/>
    <property type="match status" value="1"/>
</dbReference>